<evidence type="ECO:0000313" key="2">
    <source>
        <dbReference type="Proteomes" id="UP000035287"/>
    </source>
</evidence>
<gene>
    <name evidence="1" type="ORF">AB433_09530</name>
</gene>
<accession>A0A0G3XIJ6</accession>
<evidence type="ECO:0000313" key="1">
    <source>
        <dbReference type="EMBL" id="AKM10158.1"/>
    </source>
</evidence>
<dbReference type="RefSeq" id="WP_047820831.1">
    <property type="nucleotide sequence ID" value="NZ_CP011770.1"/>
</dbReference>
<dbReference type="STRING" id="1348774.AB433_09530"/>
<dbReference type="OrthoDB" id="9783791at2"/>
<sequence length="276" mass="31580">MSERLIVFAHFDAAGTLPKYVRYHLQMLKKYARRLIVASNCALQDDDRAYLSEIGTDLLERKNIGYDFAAWRDALGAIDKSSFDEIVLTNSSVVGPLRDLGPIFTEMAGRKCDFWALTQSNSGGRAHLQSYFLSFGPRALRSDAWRDWWDRVEDLIDKREVISRYEIRLRDHFAAAGLTGESYIAPPRRRDMFRWFLRRQNSGIRLTPAPRYWTSAVIHSPVELIRQGLPYLKASLLWGHNTRQGVPLAELMAESGLDYDWSLIGAHNSTIATLQV</sequence>
<dbReference type="InterPro" id="IPR007739">
    <property type="entry name" value="RgpF"/>
</dbReference>
<reference evidence="1 2" key="1">
    <citation type="submission" date="2015-06" db="EMBL/GenBank/DDBJ databases">
        <authorList>
            <person name="Zeng Y."/>
            <person name="Huang Y."/>
        </authorList>
    </citation>
    <scope>NUCLEOTIDE SEQUENCE [LARGE SCALE GENOMIC DNA]</scope>
    <source>
        <strain evidence="1 2">PQ-2</strain>
    </source>
</reference>
<protein>
    <submittedName>
        <fullName evidence="1">Uncharacterized protein</fullName>
    </submittedName>
</protein>
<organism evidence="1 2">
    <name type="scientific">Croceicoccus naphthovorans</name>
    <dbReference type="NCBI Taxonomy" id="1348774"/>
    <lineage>
        <taxon>Bacteria</taxon>
        <taxon>Pseudomonadati</taxon>
        <taxon>Pseudomonadota</taxon>
        <taxon>Alphaproteobacteria</taxon>
        <taxon>Sphingomonadales</taxon>
        <taxon>Erythrobacteraceae</taxon>
        <taxon>Croceicoccus</taxon>
    </lineage>
</organism>
<dbReference type="Pfam" id="PF05045">
    <property type="entry name" value="RgpF"/>
    <property type="match status" value="1"/>
</dbReference>
<name>A0A0G3XIJ6_9SPHN</name>
<dbReference type="Proteomes" id="UP000035287">
    <property type="component" value="Chromosome"/>
</dbReference>
<dbReference type="AlphaFoldDB" id="A0A0G3XIJ6"/>
<keyword evidence="2" id="KW-1185">Reference proteome</keyword>
<dbReference type="EMBL" id="CP011770">
    <property type="protein sequence ID" value="AKM10158.1"/>
    <property type="molecule type" value="Genomic_DNA"/>
</dbReference>
<dbReference type="KEGG" id="cna:AB433_09530"/>
<proteinExistence type="predicted"/>
<dbReference type="PATRIC" id="fig|1348774.3.peg.1999"/>